<comment type="caution">
    <text evidence="3">The sequence shown here is derived from an EMBL/GenBank/DDBJ whole genome shotgun (WGS) entry which is preliminary data.</text>
</comment>
<keyword evidence="1" id="KW-0472">Membrane</keyword>
<dbReference type="PROSITE" id="PS50927">
    <property type="entry name" value="BULB_LECTIN"/>
    <property type="match status" value="1"/>
</dbReference>
<dbReference type="AlphaFoldDB" id="A0A150IS40"/>
<gene>
    <name evidence="3" type="ORF">AMQ22_01939</name>
</gene>
<dbReference type="Proteomes" id="UP000075398">
    <property type="component" value="Unassembled WGS sequence"/>
</dbReference>
<dbReference type="Gene3D" id="2.130.10.10">
    <property type="entry name" value="YVTN repeat-like/Quinoprotein amine dehydrogenase"/>
    <property type="match status" value="1"/>
</dbReference>
<keyword evidence="1" id="KW-1133">Transmembrane helix</keyword>
<feature type="transmembrane region" description="Helical" evidence="1">
    <location>
        <begin position="410"/>
        <end position="428"/>
    </location>
</feature>
<feature type="transmembrane region" description="Helical" evidence="1">
    <location>
        <begin position="434"/>
        <end position="457"/>
    </location>
</feature>
<keyword evidence="1" id="KW-0812">Transmembrane</keyword>
<dbReference type="InterPro" id="IPR018391">
    <property type="entry name" value="PQQ_b-propeller_rpt"/>
</dbReference>
<dbReference type="PATRIC" id="fig|1705409.3.peg.2059"/>
<feature type="domain" description="Bulb-type lectin" evidence="2">
    <location>
        <begin position="1"/>
        <end position="101"/>
    </location>
</feature>
<proteinExistence type="predicted"/>
<dbReference type="InterPro" id="IPR001480">
    <property type="entry name" value="Bulb-type_lectin_dom"/>
</dbReference>
<dbReference type="InterPro" id="IPR011047">
    <property type="entry name" value="Quinoprotein_ADH-like_sf"/>
</dbReference>
<reference evidence="3 4" key="1">
    <citation type="journal article" date="2016" name="ISME J.">
        <title>Chasing the elusive Euryarchaeota class WSA2: genomes reveal a uniquely fastidious methyl-reducing methanogen.</title>
        <authorList>
            <person name="Nobu M.K."/>
            <person name="Narihiro T."/>
            <person name="Kuroda K."/>
            <person name="Mei R."/>
            <person name="Liu W.T."/>
        </authorList>
    </citation>
    <scope>NUCLEOTIDE SEQUENCE [LARGE SCALE GENOMIC DNA]</scope>
    <source>
        <strain evidence="3">U1lsi0528_Bin055</strain>
    </source>
</reference>
<dbReference type="EMBL" id="LNGC01000145">
    <property type="protein sequence ID" value="KYC47678.1"/>
    <property type="molecule type" value="Genomic_DNA"/>
</dbReference>
<feature type="transmembrane region" description="Helical" evidence="1">
    <location>
        <begin position="370"/>
        <end position="398"/>
    </location>
</feature>
<protein>
    <submittedName>
        <fullName evidence="3">Outer membrane biogenesis protein BamB</fullName>
    </submittedName>
</protein>
<evidence type="ECO:0000313" key="4">
    <source>
        <dbReference type="Proteomes" id="UP000075398"/>
    </source>
</evidence>
<evidence type="ECO:0000256" key="1">
    <source>
        <dbReference type="SAM" id="Phobius"/>
    </source>
</evidence>
<dbReference type="Pfam" id="PF13360">
    <property type="entry name" value="PQQ_2"/>
    <property type="match status" value="1"/>
</dbReference>
<dbReference type="SUPFAM" id="SSF50998">
    <property type="entry name" value="Quinoprotein alcohol dehydrogenase-like"/>
    <property type="match status" value="1"/>
</dbReference>
<dbReference type="InterPro" id="IPR050865">
    <property type="entry name" value="BEACH_Domain"/>
</dbReference>
<dbReference type="SMART" id="SM00564">
    <property type="entry name" value="PQQ"/>
    <property type="match status" value="3"/>
</dbReference>
<dbReference type="PANTHER" id="PTHR13743">
    <property type="entry name" value="BEIGE/BEACH-RELATED"/>
    <property type="match status" value="1"/>
</dbReference>
<dbReference type="InterPro" id="IPR015943">
    <property type="entry name" value="WD40/YVTN_repeat-like_dom_sf"/>
</dbReference>
<organism evidence="3 4">
    <name type="scientific">Candidatus Methanofastidiosum methylothiophilum</name>
    <dbReference type="NCBI Taxonomy" id="1705564"/>
    <lineage>
        <taxon>Archaea</taxon>
        <taxon>Methanobacteriati</taxon>
        <taxon>Methanobacteriota</taxon>
        <taxon>Stenosarchaea group</taxon>
        <taxon>Candidatus Methanofastidiosia</taxon>
        <taxon>Candidatus Methanofastidiosales</taxon>
        <taxon>Candidatus Methanofastidiosaceae</taxon>
        <taxon>Candidatus Methanofastidiosum</taxon>
    </lineage>
</organism>
<sequence>MKRILLIFLFIVILQPHYTTSDDETVWGYNSKDIINSISISSDGSYVAIGTENKNVILLSNHGKILWSNNIGGEVEAVSISQDGNYVVTSTSGYLDNQNVRRVDGTIYLFSITGNLLWKYTTGPTLDSEVYTISITKDGNYVAAGTSGGTLYLLSKSGELLWYYKMGARILSINTTFDGASIVVVLENNQIVIISNNRDILGRFESSGDIISTSTSSDGSYIVLGTKLEKNGISKGNVTLLSRSTELLWDYETNDECYSVYISQKYPFIVATSGKEAYLFSKSGKLLWIYELTEKAWSSSISRDGTFIAIGQTGRIDLLSNKGEVIWSKHLEDKIDFLDITSKGNIIALDKENNKIYEFNPKIPVKINDILLSLGQVLLFILFLIIGLIITYTLFIKYRKWDEKLLQTNISLKISIIFFFSAIIIFGLNKIFILGMLSFLILALSLLYAFGFLIIFLSKDRIFKKYYSWECYKEQKINPVISSAKQNTLVFLSHIRVPEKRKE</sequence>
<evidence type="ECO:0000259" key="2">
    <source>
        <dbReference type="PROSITE" id="PS50927"/>
    </source>
</evidence>
<accession>A0A150IS40</accession>
<name>A0A150IS40_9EURY</name>
<dbReference type="InterPro" id="IPR002372">
    <property type="entry name" value="PQQ_rpt_dom"/>
</dbReference>
<evidence type="ECO:0000313" key="3">
    <source>
        <dbReference type="EMBL" id="KYC47678.1"/>
    </source>
</evidence>